<dbReference type="PANTHER" id="PTHR35043">
    <property type="entry name" value="TRANSCRIPTION FACTOR DOMAIN-CONTAINING PROTEIN"/>
    <property type="match status" value="1"/>
</dbReference>
<evidence type="ECO:0000256" key="1">
    <source>
        <dbReference type="SAM" id="Phobius"/>
    </source>
</evidence>
<comment type="caution">
    <text evidence="2">The sequence shown here is derived from an EMBL/GenBank/DDBJ whole genome shotgun (WGS) entry which is preliminary data.</text>
</comment>
<feature type="non-terminal residue" evidence="2">
    <location>
        <position position="1"/>
    </location>
</feature>
<dbReference type="AlphaFoldDB" id="A0A3E2GUW2"/>
<feature type="transmembrane region" description="Helical" evidence="1">
    <location>
        <begin position="205"/>
        <end position="229"/>
    </location>
</feature>
<keyword evidence="1" id="KW-0472">Membrane</keyword>
<feature type="transmembrane region" description="Helical" evidence="1">
    <location>
        <begin position="49"/>
        <end position="67"/>
    </location>
</feature>
<keyword evidence="1" id="KW-1133">Transmembrane helix</keyword>
<proteinExistence type="predicted"/>
<reference evidence="2 3" key="1">
    <citation type="submission" date="2018-05" db="EMBL/GenBank/DDBJ databases">
        <title>Draft genome sequence of Scytalidium lignicola DSM 105466, a ubiquitous saprotrophic fungus.</title>
        <authorList>
            <person name="Buettner E."/>
            <person name="Gebauer A.M."/>
            <person name="Hofrichter M."/>
            <person name="Liers C."/>
            <person name="Kellner H."/>
        </authorList>
    </citation>
    <scope>NUCLEOTIDE SEQUENCE [LARGE SCALE GENOMIC DNA]</scope>
    <source>
        <strain evidence="2 3">DSM 105466</strain>
    </source>
</reference>
<evidence type="ECO:0000313" key="2">
    <source>
        <dbReference type="EMBL" id="RFU24880.1"/>
    </source>
</evidence>
<feature type="transmembrane region" description="Helical" evidence="1">
    <location>
        <begin position="318"/>
        <end position="337"/>
    </location>
</feature>
<feature type="non-terminal residue" evidence="2">
    <location>
        <position position="491"/>
    </location>
</feature>
<keyword evidence="3" id="KW-1185">Reference proteome</keyword>
<dbReference type="OrthoDB" id="9451547at2759"/>
<keyword evidence="1" id="KW-0812">Transmembrane</keyword>
<protein>
    <submittedName>
        <fullName evidence="2">Uncharacterized protein</fullName>
    </submittedName>
</protein>
<name>A0A3E2GUW2_SCYLI</name>
<evidence type="ECO:0000313" key="3">
    <source>
        <dbReference type="Proteomes" id="UP000258309"/>
    </source>
</evidence>
<gene>
    <name evidence="2" type="ORF">B7463_g11462</name>
</gene>
<accession>A0A3E2GUW2</accession>
<dbReference type="STRING" id="5539.A0A3E2GUW2"/>
<feature type="transmembrane region" description="Helical" evidence="1">
    <location>
        <begin position="180"/>
        <end position="199"/>
    </location>
</feature>
<dbReference type="PANTHER" id="PTHR35043:SF8">
    <property type="entry name" value="DUF4220 DOMAIN-CONTAINING PROTEIN"/>
    <property type="match status" value="1"/>
</dbReference>
<dbReference type="EMBL" id="NCSJ02000392">
    <property type="protein sequence ID" value="RFU24880.1"/>
    <property type="molecule type" value="Genomic_DNA"/>
</dbReference>
<dbReference type="OMA" id="DCIATPV"/>
<dbReference type="Proteomes" id="UP000258309">
    <property type="component" value="Unassembled WGS sequence"/>
</dbReference>
<sequence>MPPFGVQEFRSANFTGLNLTLTQPAHIASTQASTQGWTPSPNGRGSIDIIWSCVVTMFLCSWSALCLQLPSRTDSQFDILWRRSWLTALCALGPEFTFQLALGQWCSARQSVRDFHASGITSWTMKHAFHADSGGFFLRTPDFREIPIDAKQLLYLINHQYIKDPELTENDIDGKNRVDVLLRLISIGQILWFCVTLIARGAQGLFITGMELTTAAFILCSFGTTFCWWNKGADIAVPETLTSETTMAQILIEGGDAAGKPYHRTPLDFISREEWHWSLYWTHWINILRRIHIIFAPTSLPHDRIENTVWHDLKARGAFPAFMMLSLLYSAIFLSLWNDHFPTKTEQLLWRIASLSMLGSIVLYFMITGYAWVWYPALQKYFQTRAYFRKSESETKTALEEQVEIAVERSAQGLKARSRLSDIAARLRNNSILKDPSLDVPLKATLPIYVVGFFYCCSRTAIWILDIIQFRSLPSSAYTTVNWGGFFAHLG</sequence>
<organism evidence="2 3">
    <name type="scientific">Scytalidium lignicola</name>
    <name type="common">Hyphomycete</name>
    <dbReference type="NCBI Taxonomy" id="5539"/>
    <lineage>
        <taxon>Eukaryota</taxon>
        <taxon>Fungi</taxon>
        <taxon>Dikarya</taxon>
        <taxon>Ascomycota</taxon>
        <taxon>Pezizomycotina</taxon>
        <taxon>Leotiomycetes</taxon>
        <taxon>Leotiomycetes incertae sedis</taxon>
        <taxon>Scytalidium</taxon>
    </lineage>
</organism>
<feature type="transmembrane region" description="Helical" evidence="1">
    <location>
        <begin position="349"/>
        <end position="375"/>
    </location>
</feature>